<gene>
    <name evidence="2" type="ORF">DPBNPPHM_03011</name>
</gene>
<keyword evidence="1" id="KW-0812">Transmembrane</keyword>
<dbReference type="AlphaFoldDB" id="A0A5S9NMG9"/>
<evidence type="ECO:0000313" key="2">
    <source>
        <dbReference type="EMBL" id="CAA0091360.1"/>
    </source>
</evidence>
<dbReference type="Gene3D" id="2.40.50.140">
    <property type="entry name" value="Nucleic acid-binding proteins"/>
    <property type="match status" value="1"/>
</dbReference>
<sequence>MDIVFQFWHWIVFGVLLICMEILLPSFTLFWFGCGALIVGALLWVFPELALEWQLVIWGLLSVSFAGLWFKIIKPLSIDKTKAGLGLESMIGEVGLVVHVTSHGLKGKVRFPAPILGSDEWMFFAEKAVSVGDSVKVVNISGNRVAIESSGR</sequence>
<dbReference type="InterPro" id="IPR052165">
    <property type="entry name" value="Membrane_assoc_protease"/>
</dbReference>
<proteinExistence type="predicted"/>
<dbReference type="PANTHER" id="PTHR33507:SF3">
    <property type="entry name" value="INNER MEMBRANE PROTEIN YBBJ"/>
    <property type="match status" value="1"/>
</dbReference>
<feature type="transmembrane region" description="Helical" evidence="1">
    <location>
        <begin position="6"/>
        <end position="24"/>
    </location>
</feature>
<dbReference type="OrthoDB" id="8536525at2"/>
<accession>A0A5S9NMG9</accession>
<dbReference type="EMBL" id="CACSII010000002">
    <property type="protein sequence ID" value="CAA0091360.1"/>
    <property type="molecule type" value="Genomic_DNA"/>
</dbReference>
<evidence type="ECO:0000313" key="3">
    <source>
        <dbReference type="Proteomes" id="UP000434580"/>
    </source>
</evidence>
<dbReference type="InterPro" id="IPR012340">
    <property type="entry name" value="NA-bd_OB-fold"/>
</dbReference>
<evidence type="ECO:0008006" key="4">
    <source>
        <dbReference type="Google" id="ProtNLM"/>
    </source>
</evidence>
<protein>
    <recommendedName>
        <fullName evidence="4">NfeD-like C-terminal domain-containing protein</fullName>
    </recommendedName>
</protein>
<dbReference type="GO" id="GO:0005886">
    <property type="term" value="C:plasma membrane"/>
    <property type="evidence" value="ECO:0007669"/>
    <property type="project" value="TreeGrafter"/>
</dbReference>
<keyword evidence="1" id="KW-1133">Transmembrane helix</keyword>
<reference evidence="2 3" key="1">
    <citation type="submission" date="2019-11" db="EMBL/GenBank/DDBJ databases">
        <authorList>
            <person name="Holert J."/>
        </authorList>
    </citation>
    <scope>NUCLEOTIDE SEQUENCE [LARGE SCALE GENOMIC DNA]</scope>
    <source>
        <strain evidence="2">BC5_2</strain>
    </source>
</reference>
<dbReference type="Proteomes" id="UP000434580">
    <property type="component" value="Unassembled WGS sequence"/>
</dbReference>
<name>A0A5S9NMG9_9GAMM</name>
<keyword evidence="1" id="KW-0472">Membrane</keyword>
<dbReference type="SUPFAM" id="SSF141322">
    <property type="entry name" value="NfeD domain-like"/>
    <property type="match status" value="1"/>
</dbReference>
<dbReference type="PANTHER" id="PTHR33507">
    <property type="entry name" value="INNER MEMBRANE PROTEIN YBBJ"/>
    <property type="match status" value="1"/>
</dbReference>
<organism evidence="2 3">
    <name type="scientific">BD1-7 clade bacterium</name>
    <dbReference type="NCBI Taxonomy" id="2029982"/>
    <lineage>
        <taxon>Bacteria</taxon>
        <taxon>Pseudomonadati</taxon>
        <taxon>Pseudomonadota</taxon>
        <taxon>Gammaproteobacteria</taxon>
        <taxon>Cellvibrionales</taxon>
        <taxon>Spongiibacteraceae</taxon>
        <taxon>BD1-7 clade</taxon>
    </lineage>
</organism>
<feature type="transmembrane region" description="Helical" evidence="1">
    <location>
        <begin position="53"/>
        <end position="72"/>
    </location>
</feature>
<feature type="transmembrane region" description="Helical" evidence="1">
    <location>
        <begin position="29"/>
        <end position="47"/>
    </location>
</feature>
<evidence type="ECO:0000256" key="1">
    <source>
        <dbReference type="SAM" id="Phobius"/>
    </source>
</evidence>